<dbReference type="EMBL" id="JAOAOG010000273">
    <property type="protein sequence ID" value="KAJ6233860.1"/>
    <property type="molecule type" value="Genomic_DNA"/>
</dbReference>
<feature type="compositionally biased region" description="Low complexity" evidence="1">
    <location>
        <begin position="383"/>
        <end position="405"/>
    </location>
</feature>
<feature type="compositionally biased region" description="Basic and acidic residues" evidence="1">
    <location>
        <begin position="939"/>
        <end position="948"/>
    </location>
</feature>
<feature type="transmembrane region" description="Helical" evidence="2">
    <location>
        <begin position="1095"/>
        <end position="1113"/>
    </location>
</feature>
<evidence type="ECO:0000313" key="3">
    <source>
        <dbReference type="EMBL" id="KAJ6233860.1"/>
    </source>
</evidence>
<comment type="caution">
    <text evidence="3">The sequence shown here is derived from an EMBL/GenBank/DDBJ whole genome shotgun (WGS) entry which is preliminary data.</text>
</comment>
<feature type="compositionally biased region" description="Acidic residues" evidence="1">
    <location>
        <begin position="847"/>
        <end position="857"/>
    </location>
</feature>
<dbReference type="Proteomes" id="UP001150062">
    <property type="component" value="Unassembled WGS sequence"/>
</dbReference>
<evidence type="ECO:0000313" key="4">
    <source>
        <dbReference type="Proteomes" id="UP001150062"/>
    </source>
</evidence>
<keyword evidence="2" id="KW-1133">Transmembrane helix</keyword>
<proteinExistence type="predicted"/>
<feature type="compositionally biased region" description="Acidic residues" evidence="1">
    <location>
        <begin position="791"/>
        <end position="807"/>
    </location>
</feature>
<keyword evidence="4" id="KW-1185">Reference proteome</keyword>
<keyword evidence="2" id="KW-0812">Transmembrane</keyword>
<organism evidence="3 4">
    <name type="scientific">Anaeramoeba flamelloides</name>
    <dbReference type="NCBI Taxonomy" id="1746091"/>
    <lineage>
        <taxon>Eukaryota</taxon>
        <taxon>Metamonada</taxon>
        <taxon>Anaeramoebidae</taxon>
        <taxon>Anaeramoeba</taxon>
    </lineage>
</organism>
<accession>A0ABQ8XMK6</accession>
<dbReference type="GO" id="GO:0003743">
    <property type="term" value="F:translation initiation factor activity"/>
    <property type="evidence" value="ECO:0007669"/>
    <property type="project" value="UniProtKB-KW"/>
</dbReference>
<protein>
    <submittedName>
        <fullName evidence="3">Eukaryotic translation initiation factor 4 gamma</fullName>
    </submittedName>
</protein>
<evidence type="ECO:0000256" key="1">
    <source>
        <dbReference type="SAM" id="MobiDB-lite"/>
    </source>
</evidence>
<keyword evidence="3" id="KW-0648">Protein biosynthesis</keyword>
<feature type="region of interest" description="Disordered" evidence="1">
    <location>
        <begin position="791"/>
        <end position="982"/>
    </location>
</feature>
<gene>
    <name evidence="3" type="ORF">M0813_29537</name>
</gene>
<sequence length="1129" mass="132753">MLKQFAENNREHLKEEIDLQVVSNKQGEVIFKCNSDKVDRLCVISNKLFSIINPVYCNKPIRIAGGNHKFQIFADDCDSKELFNNQEIYIEMGSMNLMCQGYSTIIICTWDCEGCLFDNFQIEIKDFLKQETLMVKNNAKSPYIFDDLQNNQQYQIKVTGYGLGPLETSATFTTQTTTIFSEPDISLVRIPNIFEIEKDSYPLVASQPANIKIFTSIIEKIHPCGELFVQLSSPKDISVYIPKLLRENIFWNDLPTYNQLNFWGDYQTVKDTLSKMRVFYSLQSGYQKVRVNSNIVDPFSPIAPSTIIKNLKLKNVNDINKDPKDGQTELSTKLEIQIQNRKFYIFYSNNIPTFETDFDTNEDYLINTEHEDNDNSNEDKNIADNNNNDNDNNNNNNNNNNDNGNDNIDEDGIYINTHTKFSKKWDDILPFVDGIVIQPIVLKDETVLVKFGRFTKEEYFKTCEYKGEWFSNPNQQTFDYNLITIDAVLHSARFSGKMVIIEIGKNFCIDEEISLRMIQQYIVQSQIDQNQISWRIFNEKSEDNYKQIDYKSLLGNNFIKNYPKKILNFDEFCDDYLNNDDSKIITFKAHDFNQRNPLILHKSKCQQKFNRQNFHKNGGLLFAIQDTPKLKKDDLQQLLLLEIDGIITPDPHSIINYLLEIVQYRSFHQYNSIKIQTVVENDKSFDPLTNKVPPFENIYISNQFNNWRYSNLKNAFSRFNSDHIKKEIDSNFYKNLDEIFSLKKYLIYKLDEQFDNEDYFDNINKNENLEIVTETKTESESETEIKTEIEIEIESESESESESETEIEPGREIETEREDIEDITKYKDELRTHEEADEKDIIKEGVDEGDAIEEETDEKLINKVDDELAKKTQENETNDEKEKNDMKKEAEENTKRNDKKEVFEDTEDDTETKDEFIEKEIDELSESITDIDTEDEAVKDELNIKKDEDLENNITFDNDLKEEDIENKKTPYTENEDKDDEKKNIYLDYEDSTNNPNTNKEETITEDDEIIKTDTDMEDEFIEDAIKNINNKRENVEDFETDELTETQNNIYDKNDQDTFTRDIEKEQEINFDDFEKIKINDQKKFKNQKKSKKSLLLLLLTLVVFVSCIKIFRKKKKTHIKTSYRKIL</sequence>
<feature type="compositionally biased region" description="Acidic residues" evidence="1">
    <location>
        <begin position="920"/>
        <end position="938"/>
    </location>
</feature>
<keyword evidence="3" id="KW-0396">Initiation factor</keyword>
<name>A0ABQ8XMK6_9EUKA</name>
<feature type="compositionally biased region" description="Basic and acidic residues" evidence="1">
    <location>
        <begin position="822"/>
        <end position="846"/>
    </location>
</feature>
<evidence type="ECO:0000256" key="2">
    <source>
        <dbReference type="SAM" id="Phobius"/>
    </source>
</evidence>
<keyword evidence="2" id="KW-0472">Membrane</keyword>
<feature type="region of interest" description="Disordered" evidence="1">
    <location>
        <begin position="369"/>
        <end position="405"/>
    </location>
</feature>
<feature type="compositionally biased region" description="Basic and acidic residues" evidence="1">
    <location>
        <begin position="858"/>
        <end position="903"/>
    </location>
</feature>
<reference evidence="3" key="1">
    <citation type="submission" date="2022-08" db="EMBL/GenBank/DDBJ databases">
        <title>Novel sulfate-reducing endosymbionts in the free-living metamonad Anaeramoeba.</title>
        <authorList>
            <person name="Jerlstrom-Hultqvist J."/>
            <person name="Cepicka I."/>
            <person name="Gallot-Lavallee L."/>
            <person name="Salas-Leiva D."/>
            <person name="Curtis B.A."/>
            <person name="Zahonova K."/>
            <person name="Pipaliya S."/>
            <person name="Dacks J."/>
            <person name="Roger A.J."/>
        </authorList>
    </citation>
    <scope>NUCLEOTIDE SEQUENCE</scope>
    <source>
        <strain evidence="3">Schooner1</strain>
    </source>
</reference>